<dbReference type="CDD" id="cd00085">
    <property type="entry name" value="HNHc"/>
    <property type="match status" value="1"/>
</dbReference>
<dbReference type="Gene3D" id="1.10.30.50">
    <property type="match status" value="1"/>
</dbReference>
<dbReference type="InterPro" id="IPR052892">
    <property type="entry name" value="NA-targeting_endonuclease"/>
</dbReference>
<dbReference type="Proteomes" id="UP001180825">
    <property type="component" value="Unassembled WGS sequence"/>
</dbReference>
<dbReference type="EMBL" id="JAVDXV010000002">
    <property type="protein sequence ID" value="MDR7331989.1"/>
    <property type="molecule type" value="Genomic_DNA"/>
</dbReference>
<dbReference type="RefSeq" id="WP_310325927.1">
    <property type="nucleotide sequence ID" value="NZ_JAVDXV010000002.1"/>
</dbReference>
<reference evidence="2 3" key="1">
    <citation type="submission" date="2023-07" db="EMBL/GenBank/DDBJ databases">
        <title>Sorghum-associated microbial communities from plants grown in Nebraska, USA.</title>
        <authorList>
            <person name="Schachtman D."/>
        </authorList>
    </citation>
    <scope>NUCLEOTIDE SEQUENCE [LARGE SCALE GENOMIC DNA]</scope>
    <source>
        <strain evidence="2 3">BE316</strain>
    </source>
</reference>
<evidence type="ECO:0000259" key="1">
    <source>
        <dbReference type="SMART" id="SM00507"/>
    </source>
</evidence>
<feature type="domain" description="HNH nuclease" evidence="1">
    <location>
        <begin position="103"/>
        <end position="157"/>
    </location>
</feature>
<dbReference type="SMART" id="SM00507">
    <property type="entry name" value="HNHc"/>
    <property type="match status" value="1"/>
</dbReference>
<name>A0ABU2A4B7_9BURK</name>
<proteinExistence type="predicted"/>
<sequence length="173" mass="18756">MSAAPMLRRPIMGGVFGQGEFELATQPTITNGLHAVRFLVIQPRAGRVLAIAESKTEALAGARRVLRATGAANDEEPRWVQPRLWSDAELSVVSEPPPRPVSRRRREVFTRSGGCCKYCGTPLQLDGAWHVEHQLPRALGGTDEALNLVAACERCNLQKGTMTALQFVAAGGR</sequence>
<gene>
    <name evidence="2" type="ORF">J2X21_001115</name>
</gene>
<accession>A0ABU2A4B7</accession>
<evidence type="ECO:0000313" key="2">
    <source>
        <dbReference type="EMBL" id="MDR7331989.1"/>
    </source>
</evidence>
<organism evidence="2 3">
    <name type="scientific">Roseateles asaccharophilus</name>
    <dbReference type="NCBI Taxonomy" id="582607"/>
    <lineage>
        <taxon>Bacteria</taxon>
        <taxon>Pseudomonadati</taxon>
        <taxon>Pseudomonadota</taxon>
        <taxon>Betaproteobacteria</taxon>
        <taxon>Burkholderiales</taxon>
        <taxon>Sphaerotilaceae</taxon>
        <taxon>Roseateles</taxon>
    </lineage>
</organism>
<dbReference type="Pfam" id="PF01844">
    <property type="entry name" value="HNH"/>
    <property type="match status" value="1"/>
</dbReference>
<evidence type="ECO:0000313" key="3">
    <source>
        <dbReference type="Proteomes" id="UP001180825"/>
    </source>
</evidence>
<dbReference type="PANTHER" id="PTHR33877">
    <property type="entry name" value="SLL1193 PROTEIN"/>
    <property type="match status" value="1"/>
</dbReference>
<dbReference type="InterPro" id="IPR002711">
    <property type="entry name" value="HNH"/>
</dbReference>
<protein>
    <recommendedName>
        <fullName evidence="1">HNH nuclease domain-containing protein</fullName>
    </recommendedName>
</protein>
<comment type="caution">
    <text evidence="2">The sequence shown here is derived from an EMBL/GenBank/DDBJ whole genome shotgun (WGS) entry which is preliminary data.</text>
</comment>
<dbReference type="PANTHER" id="PTHR33877:SF2">
    <property type="entry name" value="OS07G0170200 PROTEIN"/>
    <property type="match status" value="1"/>
</dbReference>
<keyword evidence="3" id="KW-1185">Reference proteome</keyword>
<dbReference type="InterPro" id="IPR003615">
    <property type="entry name" value="HNH_nuc"/>
</dbReference>